<comment type="similarity">
    <text evidence="4 19">Belongs to the CobS family.</text>
</comment>
<dbReference type="HOGENOM" id="CLU_057426_3_1_9"/>
<sequence>MTETVWHPFGASVQFLTRFPLPAAIPFTPPVLTRSLVFFPAAGALIGALLAGCAYLFDLALPALPAAALLLAVWVCASGGLHLDGLMDTADGVLSGRSRERMLEIMKDSRVGAMGVLAAILVLLLKFSLLCSLLQSADWGTCLPLLFAVPVWSRWWMSLAIVRWPYAGGENGLGSYFRGANMGRIWGSLLVGVALTAAGARIGAFSPVETIMLCALALLLCLAAGTVSAQWISRRLGGLTGDTYGALNELLEAALLLAAVAAIAG</sequence>
<evidence type="ECO:0000256" key="10">
    <source>
        <dbReference type="ARBA" id="ARBA00022692"/>
    </source>
</evidence>
<feature type="transmembrane region" description="Helical" evidence="19">
    <location>
        <begin position="210"/>
        <end position="232"/>
    </location>
</feature>
<evidence type="ECO:0000256" key="9">
    <source>
        <dbReference type="ARBA" id="ARBA00022679"/>
    </source>
</evidence>
<dbReference type="NCBIfam" id="TIGR00317">
    <property type="entry name" value="cobS"/>
    <property type="match status" value="1"/>
</dbReference>
<dbReference type="OrthoDB" id="9794626at2"/>
<dbReference type="Proteomes" id="UP000032633">
    <property type="component" value="Chromosome"/>
</dbReference>
<dbReference type="HAMAP" id="MF_00719">
    <property type="entry name" value="CobS"/>
    <property type="match status" value="1"/>
</dbReference>
<feature type="transmembrane region" description="Helical" evidence="19">
    <location>
        <begin position="36"/>
        <end position="57"/>
    </location>
</feature>
<protein>
    <recommendedName>
        <fullName evidence="6 19">Adenosylcobinamide-GDP ribazoletransferase</fullName>
        <ecNumber evidence="5 19">2.7.8.26</ecNumber>
    </recommendedName>
    <alternativeName>
        <fullName evidence="16 19">Cobalamin synthase</fullName>
    </alternativeName>
    <alternativeName>
        <fullName evidence="15 19">Cobalamin-5'-phosphate synthase</fullName>
    </alternativeName>
</protein>
<dbReference type="AlphaFoldDB" id="A0A0D5NRF7"/>
<dbReference type="UniPathway" id="UPA00148">
    <property type="reaction ID" value="UER00238"/>
</dbReference>
<keyword evidence="12 19" id="KW-1133">Transmembrane helix</keyword>
<dbReference type="InterPro" id="IPR003805">
    <property type="entry name" value="CobS"/>
</dbReference>
<keyword evidence="7 19" id="KW-1003">Cell membrane</keyword>
<dbReference type="GO" id="GO:0009236">
    <property type="term" value="P:cobalamin biosynthetic process"/>
    <property type="evidence" value="ECO:0007669"/>
    <property type="project" value="UniProtKB-UniRule"/>
</dbReference>
<dbReference type="GO" id="GO:0008818">
    <property type="term" value="F:cobalamin 5'-phosphate synthase activity"/>
    <property type="evidence" value="ECO:0007669"/>
    <property type="project" value="UniProtKB-UniRule"/>
</dbReference>
<reference evidence="20 21" key="1">
    <citation type="journal article" date="2015" name="J. Biotechnol.">
        <title>Complete genome sequence of Paenibacillus beijingensis 7188(T) (=DSM 24997(T)), a novel rhizobacterium from jujube garden soil.</title>
        <authorList>
            <person name="Kwak Y."/>
            <person name="Shin J.H."/>
        </authorList>
    </citation>
    <scope>NUCLEOTIDE SEQUENCE [LARGE SCALE GENOMIC DNA]</scope>
    <source>
        <strain evidence="20 21">DSM 24997</strain>
    </source>
</reference>
<dbReference type="EC" id="2.7.8.26" evidence="5 19"/>
<comment type="catalytic activity">
    <reaction evidence="17 19">
        <text>alpha-ribazole + adenosylcob(III)inamide-GDP = adenosylcob(III)alamin + GMP + H(+)</text>
        <dbReference type="Rhea" id="RHEA:16049"/>
        <dbReference type="ChEBI" id="CHEBI:10329"/>
        <dbReference type="ChEBI" id="CHEBI:15378"/>
        <dbReference type="ChEBI" id="CHEBI:18408"/>
        <dbReference type="ChEBI" id="CHEBI:58115"/>
        <dbReference type="ChEBI" id="CHEBI:60487"/>
        <dbReference type="EC" id="2.7.8.26"/>
    </reaction>
</comment>
<evidence type="ECO:0000256" key="18">
    <source>
        <dbReference type="ARBA" id="ARBA00049504"/>
    </source>
</evidence>
<comment type="pathway">
    <text evidence="3 19">Cofactor biosynthesis; adenosylcobalamin biosynthesis; adenosylcobalamin from cob(II)yrinate a,c-diamide: step 7/7.</text>
</comment>
<gene>
    <name evidence="19" type="primary">cobS</name>
    <name evidence="20" type="ORF">VN24_21380</name>
</gene>
<dbReference type="GO" id="GO:0051073">
    <property type="term" value="F:adenosylcobinamide-GDP ribazoletransferase activity"/>
    <property type="evidence" value="ECO:0007669"/>
    <property type="project" value="UniProtKB-UniRule"/>
</dbReference>
<comment type="subcellular location">
    <subcellularLocation>
        <location evidence="2 19">Cell membrane</location>
        <topology evidence="2 19">Multi-pass membrane protein</topology>
    </subcellularLocation>
</comment>
<evidence type="ECO:0000256" key="6">
    <source>
        <dbReference type="ARBA" id="ARBA00015850"/>
    </source>
</evidence>
<evidence type="ECO:0000256" key="2">
    <source>
        <dbReference type="ARBA" id="ARBA00004651"/>
    </source>
</evidence>
<evidence type="ECO:0000256" key="8">
    <source>
        <dbReference type="ARBA" id="ARBA00022573"/>
    </source>
</evidence>
<dbReference type="PANTHER" id="PTHR34148">
    <property type="entry name" value="ADENOSYLCOBINAMIDE-GDP RIBAZOLETRANSFERASE"/>
    <property type="match status" value="1"/>
</dbReference>
<comment type="catalytic activity">
    <reaction evidence="18 19">
        <text>alpha-ribazole 5'-phosphate + adenosylcob(III)inamide-GDP = adenosylcob(III)alamin 5'-phosphate + GMP + H(+)</text>
        <dbReference type="Rhea" id="RHEA:23560"/>
        <dbReference type="ChEBI" id="CHEBI:15378"/>
        <dbReference type="ChEBI" id="CHEBI:57918"/>
        <dbReference type="ChEBI" id="CHEBI:58115"/>
        <dbReference type="ChEBI" id="CHEBI:60487"/>
        <dbReference type="ChEBI" id="CHEBI:60493"/>
        <dbReference type="EC" id="2.7.8.26"/>
    </reaction>
</comment>
<dbReference type="STRING" id="1126833.VN24_21380"/>
<feature type="transmembrane region" description="Helical" evidence="19">
    <location>
        <begin position="111"/>
        <end position="137"/>
    </location>
</feature>
<dbReference type="KEGG" id="pbj:VN24_21380"/>
<dbReference type="PANTHER" id="PTHR34148:SF1">
    <property type="entry name" value="ADENOSYLCOBINAMIDE-GDP RIBAZOLETRANSFERASE"/>
    <property type="match status" value="1"/>
</dbReference>
<proteinExistence type="inferred from homology"/>
<accession>A0A0D5NRF7</accession>
<keyword evidence="21" id="KW-1185">Reference proteome</keyword>
<evidence type="ECO:0000256" key="4">
    <source>
        <dbReference type="ARBA" id="ARBA00010561"/>
    </source>
</evidence>
<dbReference type="Pfam" id="PF02654">
    <property type="entry name" value="CobS"/>
    <property type="match status" value="1"/>
</dbReference>
<evidence type="ECO:0000256" key="16">
    <source>
        <dbReference type="ARBA" id="ARBA00032853"/>
    </source>
</evidence>
<evidence type="ECO:0000313" key="20">
    <source>
        <dbReference type="EMBL" id="AJY77914.1"/>
    </source>
</evidence>
<organism evidence="20 21">
    <name type="scientific">Paenibacillus beijingensis</name>
    <dbReference type="NCBI Taxonomy" id="1126833"/>
    <lineage>
        <taxon>Bacteria</taxon>
        <taxon>Bacillati</taxon>
        <taxon>Bacillota</taxon>
        <taxon>Bacilli</taxon>
        <taxon>Bacillales</taxon>
        <taxon>Paenibacillaceae</taxon>
        <taxon>Paenibacillus</taxon>
    </lineage>
</organism>
<evidence type="ECO:0000256" key="17">
    <source>
        <dbReference type="ARBA" id="ARBA00048623"/>
    </source>
</evidence>
<evidence type="ECO:0000313" key="21">
    <source>
        <dbReference type="Proteomes" id="UP000032633"/>
    </source>
</evidence>
<evidence type="ECO:0000256" key="14">
    <source>
        <dbReference type="ARBA" id="ARBA00025228"/>
    </source>
</evidence>
<evidence type="ECO:0000256" key="11">
    <source>
        <dbReference type="ARBA" id="ARBA00022842"/>
    </source>
</evidence>
<keyword evidence="9 19" id="KW-0808">Transferase</keyword>
<feature type="transmembrane region" description="Helical" evidence="19">
    <location>
        <begin position="185"/>
        <end position="204"/>
    </location>
</feature>
<evidence type="ECO:0000256" key="15">
    <source>
        <dbReference type="ARBA" id="ARBA00032605"/>
    </source>
</evidence>
<evidence type="ECO:0000256" key="7">
    <source>
        <dbReference type="ARBA" id="ARBA00022475"/>
    </source>
</evidence>
<comment type="function">
    <text evidence="14 19">Joins adenosylcobinamide-GDP and alpha-ribazole to generate adenosylcobalamin (Ado-cobalamin). Also synthesizes adenosylcobalamin 5'-phosphate from adenosylcobinamide-GDP and alpha-ribazole 5'-phosphate.</text>
</comment>
<keyword evidence="8 19" id="KW-0169">Cobalamin biosynthesis</keyword>
<name>A0A0D5NRF7_9BACL</name>
<feature type="transmembrane region" description="Helical" evidence="19">
    <location>
        <begin position="143"/>
        <end position="164"/>
    </location>
</feature>
<keyword evidence="11 19" id="KW-0460">Magnesium</keyword>
<dbReference type="GO" id="GO:0005886">
    <property type="term" value="C:plasma membrane"/>
    <property type="evidence" value="ECO:0007669"/>
    <property type="project" value="UniProtKB-SubCell"/>
</dbReference>
<keyword evidence="13 19" id="KW-0472">Membrane</keyword>
<dbReference type="PATRIC" id="fig|1126833.4.peg.4694"/>
<evidence type="ECO:0000256" key="5">
    <source>
        <dbReference type="ARBA" id="ARBA00013200"/>
    </source>
</evidence>
<evidence type="ECO:0000256" key="1">
    <source>
        <dbReference type="ARBA" id="ARBA00001946"/>
    </source>
</evidence>
<reference evidence="21" key="2">
    <citation type="submission" date="2015-03" db="EMBL/GenBank/DDBJ databases">
        <title>Genome sequence of Paenibacillus beijingensis strain DSM 24997T.</title>
        <authorList>
            <person name="Kwak Y."/>
            <person name="Shin J.-H."/>
        </authorList>
    </citation>
    <scope>NUCLEOTIDE SEQUENCE [LARGE SCALE GENOMIC DNA]</scope>
    <source>
        <strain evidence="21">DSM 24997</strain>
    </source>
</reference>
<keyword evidence="10 19" id="KW-0812">Transmembrane</keyword>
<evidence type="ECO:0000256" key="12">
    <source>
        <dbReference type="ARBA" id="ARBA00022989"/>
    </source>
</evidence>
<comment type="cofactor">
    <cofactor evidence="1 19">
        <name>Mg(2+)</name>
        <dbReference type="ChEBI" id="CHEBI:18420"/>
    </cofactor>
</comment>
<dbReference type="EMBL" id="CP011058">
    <property type="protein sequence ID" value="AJY77914.1"/>
    <property type="molecule type" value="Genomic_DNA"/>
</dbReference>
<evidence type="ECO:0000256" key="13">
    <source>
        <dbReference type="ARBA" id="ARBA00023136"/>
    </source>
</evidence>
<evidence type="ECO:0000256" key="3">
    <source>
        <dbReference type="ARBA" id="ARBA00004663"/>
    </source>
</evidence>
<feature type="transmembrane region" description="Helical" evidence="19">
    <location>
        <begin position="63"/>
        <end position="83"/>
    </location>
</feature>
<evidence type="ECO:0000256" key="19">
    <source>
        <dbReference type="HAMAP-Rule" id="MF_00719"/>
    </source>
</evidence>